<evidence type="ECO:0000259" key="4">
    <source>
        <dbReference type="PROSITE" id="PS51186"/>
    </source>
</evidence>
<sequence>MPARERSREGRLLDDVGGPVGLLERDLRPEGPRRPACPPLGSEDRGHRPLGARPLEALRPPPGAGGELGLPRPEAPRQAPHLGRRGRQLLPRRRRPPPRRVPPDRRPSLRGPHRLRRGGRTLLVRDLRGRDDAADGRGGRLGGPTRSLRRDRSAMTITIRPFREPDRPALRAMTIAAFEGVSIDHNIDRLLGPIAAQDWRERKGRHVDDDLDAPGGEILVAQDDDGRPLGYVSLRFDDASKVGQIPNLAVEADQRGKGIGRTLLEHAVARFKERGMTVARIETLEQNPVGRHLYPSVGFREVARQIHFAMPLTGHDDSSGAQTP</sequence>
<evidence type="ECO:0000313" key="5">
    <source>
        <dbReference type="EMBL" id="RUL86332.1"/>
    </source>
</evidence>
<dbReference type="GO" id="GO:0016747">
    <property type="term" value="F:acyltransferase activity, transferring groups other than amino-acyl groups"/>
    <property type="evidence" value="ECO:0007669"/>
    <property type="project" value="InterPro"/>
</dbReference>
<feature type="compositionally biased region" description="Basic and acidic residues" evidence="3">
    <location>
        <begin position="1"/>
        <end position="14"/>
    </location>
</feature>
<dbReference type="Proteomes" id="UP000280296">
    <property type="component" value="Unassembled WGS sequence"/>
</dbReference>
<evidence type="ECO:0000256" key="1">
    <source>
        <dbReference type="ARBA" id="ARBA00022679"/>
    </source>
</evidence>
<dbReference type="InterPro" id="IPR016181">
    <property type="entry name" value="Acyl_CoA_acyltransferase"/>
</dbReference>
<dbReference type="PANTHER" id="PTHR43877">
    <property type="entry name" value="AMINOALKYLPHOSPHONATE N-ACETYLTRANSFERASE-RELATED-RELATED"/>
    <property type="match status" value="1"/>
</dbReference>
<dbReference type="Pfam" id="PF00583">
    <property type="entry name" value="Acetyltransf_1"/>
    <property type="match status" value="1"/>
</dbReference>
<organism evidence="5 6">
    <name type="scientific">Tautonia sociabilis</name>
    <dbReference type="NCBI Taxonomy" id="2080755"/>
    <lineage>
        <taxon>Bacteria</taxon>
        <taxon>Pseudomonadati</taxon>
        <taxon>Planctomycetota</taxon>
        <taxon>Planctomycetia</taxon>
        <taxon>Isosphaerales</taxon>
        <taxon>Isosphaeraceae</taxon>
        <taxon>Tautonia</taxon>
    </lineage>
</organism>
<dbReference type="InterPro" id="IPR050832">
    <property type="entry name" value="Bact_Acetyltransf"/>
</dbReference>
<accession>A0A432MHP6</accession>
<dbReference type="InterPro" id="IPR000182">
    <property type="entry name" value="GNAT_dom"/>
</dbReference>
<feature type="compositionally biased region" description="Low complexity" evidence="3">
    <location>
        <begin position="49"/>
        <end position="58"/>
    </location>
</feature>
<feature type="region of interest" description="Disordered" evidence="3">
    <location>
        <begin position="1"/>
        <end position="147"/>
    </location>
</feature>
<dbReference type="AlphaFoldDB" id="A0A432MHP6"/>
<dbReference type="EMBL" id="RYZH01000032">
    <property type="protein sequence ID" value="RUL86332.1"/>
    <property type="molecule type" value="Genomic_DNA"/>
</dbReference>
<keyword evidence="2" id="KW-0012">Acyltransferase</keyword>
<feature type="compositionally biased region" description="Basic and acidic residues" evidence="3">
    <location>
        <begin position="123"/>
        <end position="138"/>
    </location>
</feature>
<evidence type="ECO:0000256" key="2">
    <source>
        <dbReference type="ARBA" id="ARBA00023315"/>
    </source>
</evidence>
<feature type="compositionally biased region" description="Basic and acidic residues" evidence="3">
    <location>
        <begin position="23"/>
        <end position="33"/>
    </location>
</feature>
<dbReference type="PROSITE" id="PS51186">
    <property type="entry name" value="GNAT"/>
    <property type="match status" value="1"/>
</dbReference>
<feature type="domain" description="N-acetyltransferase" evidence="4">
    <location>
        <begin position="157"/>
        <end position="315"/>
    </location>
</feature>
<feature type="compositionally biased region" description="Basic residues" evidence="3">
    <location>
        <begin position="82"/>
        <end position="98"/>
    </location>
</feature>
<keyword evidence="1 5" id="KW-0808">Transferase</keyword>
<reference evidence="5 6" key="2">
    <citation type="submission" date="2019-01" db="EMBL/GenBank/DDBJ databases">
        <title>Tautonia sociabilis, a novel thermotolerant planctomycete of Isosphaeraceae family, isolated from a 4000 m deep subterranean habitat.</title>
        <authorList>
            <person name="Kovaleva O.L."/>
            <person name="Elcheninov A.G."/>
            <person name="Van Heerden E."/>
            <person name="Toshchakov S.V."/>
            <person name="Novikov A."/>
            <person name="Bonch-Osmolovskaya E.A."/>
            <person name="Kublanov I.V."/>
        </authorList>
    </citation>
    <scope>NUCLEOTIDE SEQUENCE [LARGE SCALE GENOMIC DNA]</scope>
    <source>
        <strain evidence="5 6">GM2012</strain>
    </source>
</reference>
<protein>
    <submittedName>
        <fullName evidence="5">GNAT family N-acetyltransferase</fullName>
    </submittedName>
</protein>
<keyword evidence="6" id="KW-1185">Reference proteome</keyword>
<evidence type="ECO:0000313" key="6">
    <source>
        <dbReference type="Proteomes" id="UP000280296"/>
    </source>
</evidence>
<dbReference type="SUPFAM" id="SSF55729">
    <property type="entry name" value="Acyl-CoA N-acyltransferases (Nat)"/>
    <property type="match status" value="1"/>
</dbReference>
<comment type="caution">
    <text evidence="5">The sequence shown here is derived from an EMBL/GenBank/DDBJ whole genome shotgun (WGS) entry which is preliminary data.</text>
</comment>
<dbReference type="Gene3D" id="3.40.630.30">
    <property type="match status" value="1"/>
</dbReference>
<dbReference type="CDD" id="cd04301">
    <property type="entry name" value="NAT_SF"/>
    <property type="match status" value="1"/>
</dbReference>
<reference evidence="5 6" key="1">
    <citation type="submission" date="2018-12" db="EMBL/GenBank/DDBJ databases">
        <authorList>
            <person name="Toschakov S.V."/>
        </authorList>
    </citation>
    <scope>NUCLEOTIDE SEQUENCE [LARGE SCALE GENOMIC DNA]</scope>
    <source>
        <strain evidence="5 6">GM2012</strain>
    </source>
</reference>
<gene>
    <name evidence="5" type="ORF">TsocGM_16360</name>
</gene>
<name>A0A432MHP6_9BACT</name>
<proteinExistence type="predicted"/>
<evidence type="ECO:0000256" key="3">
    <source>
        <dbReference type="SAM" id="MobiDB-lite"/>
    </source>
</evidence>